<proteinExistence type="predicted"/>
<gene>
    <name evidence="2" type="ORF">CHARACLAT_033628</name>
</gene>
<evidence type="ECO:0000313" key="2">
    <source>
        <dbReference type="EMBL" id="MED6295616.1"/>
    </source>
</evidence>
<feature type="compositionally biased region" description="Polar residues" evidence="1">
    <location>
        <begin position="52"/>
        <end position="68"/>
    </location>
</feature>
<organism evidence="2 3">
    <name type="scientific">Characodon lateralis</name>
    <dbReference type="NCBI Taxonomy" id="208331"/>
    <lineage>
        <taxon>Eukaryota</taxon>
        <taxon>Metazoa</taxon>
        <taxon>Chordata</taxon>
        <taxon>Craniata</taxon>
        <taxon>Vertebrata</taxon>
        <taxon>Euteleostomi</taxon>
        <taxon>Actinopterygii</taxon>
        <taxon>Neopterygii</taxon>
        <taxon>Teleostei</taxon>
        <taxon>Neoteleostei</taxon>
        <taxon>Acanthomorphata</taxon>
        <taxon>Ovalentaria</taxon>
        <taxon>Atherinomorphae</taxon>
        <taxon>Cyprinodontiformes</taxon>
        <taxon>Goodeidae</taxon>
        <taxon>Characodon</taxon>
    </lineage>
</organism>
<sequence length="144" mass="15433">MLKSPTIIRISFIAKFVHTNKEFDSGTDNNLICTRTRHLPLYPGPGRRGSRDVQTFLSPDTSSNSSRGAQGVPRPAQRHSPSSVSWAILWASSQWDVPGTPPEEGIKEASNIDARATSTGSSRCGGAAALRQAPPGWPSSSPHL</sequence>
<name>A0ABU7F8L1_9TELE</name>
<dbReference type="Proteomes" id="UP001352852">
    <property type="component" value="Unassembled WGS sequence"/>
</dbReference>
<evidence type="ECO:0000256" key="1">
    <source>
        <dbReference type="SAM" id="MobiDB-lite"/>
    </source>
</evidence>
<comment type="caution">
    <text evidence="2">The sequence shown here is derived from an EMBL/GenBank/DDBJ whole genome shotgun (WGS) entry which is preliminary data.</text>
</comment>
<accession>A0ABU7F8L1</accession>
<evidence type="ECO:0000313" key="3">
    <source>
        <dbReference type="Proteomes" id="UP001352852"/>
    </source>
</evidence>
<keyword evidence="3" id="KW-1185">Reference proteome</keyword>
<protein>
    <submittedName>
        <fullName evidence="2">Uncharacterized protein</fullName>
    </submittedName>
</protein>
<reference evidence="2 3" key="1">
    <citation type="submission" date="2021-06" db="EMBL/GenBank/DDBJ databases">
        <authorList>
            <person name="Palmer J.M."/>
        </authorList>
    </citation>
    <scope>NUCLEOTIDE SEQUENCE [LARGE SCALE GENOMIC DNA]</scope>
    <source>
        <strain evidence="2 3">CL_MEX2019</strain>
        <tissue evidence="2">Muscle</tissue>
    </source>
</reference>
<feature type="region of interest" description="Disordered" evidence="1">
    <location>
        <begin position="40"/>
        <end position="83"/>
    </location>
</feature>
<feature type="region of interest" description="Disordered" evidence="1">
    <location>
        <begin position="95"/>
        <end position="144"/>
    </location>
</feature>
<dbReference type="EMBL" id="JAHUTJ010081530">
    <property type="protein sequence ID" value="MED6295616.1"/>
    <property type="molecule type" value="Genomic_DNA"/>
</dbReference>